<evidence type="ECO:0000313" key="2">
    <source>
        <dbReference type="EMBL" id="MFB9315111.1"/>
    </source>
</evidence>
<dbReference type="RefSeq" id="WP_379142423.1">
    <property type="nucleotide sequence ID" value="NZ_JBHMDG010000028.1"/>
</dbReference>
<sequence length="95" mass="10781">MAAENLPVQVACRVLGVSESGYYEHRKRTPSERSIRHAMLRDLITQIHTEAHGIYGSRRIHAELTLGRGVLVGHNQVELLMRRAGLQGVTGRRRW</sequence>
<name>A0ABV5KEP2_9ACTN</name>
<dbReference type="EMBL" id="JBHMDG010000028">
    <property type="protein sequence ID" value="MFB9315111.1"/>
    <property type="molecule type" value="Genomic_DNA"/>
</dbReference>
<feature type="non-terminal residue" evidence="2">
    <location>
        <position position="95"/>
    </location>
</feature>
<dbReference type="PANTHER" id="PTHR46889:SF4">
    <property type="entry name" value="TRANSPOSASE INSO FOR INSERTION SEQUENCE ELEMENT IS911B-RELATED"/>
    <property type="match status" value="1"/>
</dbReference>
<dbReference type="Pfam" id="PF13276">
    <property type="entry name" value="HTH_21"/>
    <property type="match status" value="1"/>
</dbReference>
<reference evidence="2 3" key="1">
    <citation type="submission" date="2024-09" db="EMBL/GenBank/DDBJ databases">
        <authorList>
            <person name="Sun Q."/>
            <person name="Mori K."/>
        </authorList>
    </citation>
    <scope>NUCLEOTIDE SEQUENCE [LARGE SCALE GENOMIC DNA]</scope>
    <source>
        <strain evidence="2 3">JCM 9626</strain>
    </source>
</reference>
<evidence type="ECO:0000259" key="1">
    <source>
        <dbReference type="Pfam" id="PF13276"/>
    </source>
</evidence>
<protein>
    <submittedName>
        <fullName evidence="2">IS3 family transposase</fullName>
    </submittedName>
</protein>
<proteinExistence type="predicted"/>
<dbReference type="InterPro" id="IPR050900">
    <property type="entry name" value="Transposase_IS3/IS150/IS904"/>
</dbReference>
<evidence type="ECO:0000313" key="3">
    <source>
        <dbReference type="Proteomes" id="UP001589750"/>
    </source>
</evidence>
<dbReference type="InterPro" id="IPR025948">
    <property type="entry name" value="HTH-like_dom"/>
</dbReference>
<accession>A0ABV5KEP2</accession>
<keyword evidence="3" id="KW-1185">Reference proteome</keyword>
<gene>
    <name evidence="2" type="ORF">ACFFRI_18830</name>
</gene>
<comment type="caution">
    <text evidence="2">The sequence shown here is derived from an EMBL/GenBank/DDBJ whole genome shotgun (WGS) entry which is preliminary data.</text>
</comment>
<feature type="domain" description="HTH-like" evidence="1">
    <location>
        <begin position="40"/>
        <end position="94"/>
    </location>
</feature>
<organism evidence="2 3">
    <name type="scientific">Nocardioides plantarum</name>
    <dbReference type="NCBI Taxonomy" id="29299"/>
    <lineage>
        <taxon>Bacteria</taxon>
        <taxon>Bacillati</taxon>
        <taxon>Actinomycetota</taxon>
        <taxon>Actinomycetes</taxon>
        <taxon>Propionibacteriales</taxon>
        <taxon>Nocardioidaceae</taxon>
        <taxon>Nocardioides</taxon>
    </lineage>
</organism>
<dbReference type="Proteomes" id="UP001589750">
    <property type="component" value="Unassembled WGS sequence"/>
</dbReference>
<dbReference type="PANTHER" id="PTHR46889">
    <property type="entry name" value="TRANSPOSASE INSF FOR INSERTION SEQUENCE IS3B-RELATED"/>
    <property type="match status" value="1"/>
</dbReference>